<dbReference type="Gene3D" id="3.40.50.300">
    <property type="entry name" value="P-loop containing nucleotide triphosphate hydrolases"/>
    <property type="match status" value="2"/>
</dbReference>
<dbReference type="PROSITE" id="PS50901">
    <property type="entry name" value="FTSK"/>
    <property type="match status" value="1"/>
</dbReference>
<dbReference type="InterPro" id="IPR050206">
    <property type="entry name" value="FtsK/SpoIIIE/SftA"/>
</dbReference>
<dbReference type="GO" id="GO:0005524">
    <property type="term" value="F:ATP binding"/>
    <property type="evidence" value="ECO:0007669"/>
    <property type="project" value="UniProtKB-UniRule"/>
</dbReference>
<dbReference type="SMART" id="SM00382">
    <property type="entry name" value="AAA"/>
    <property type="match status" value="2"/>
</dbReference>
<dbReference type="EMBL" id="PGLQ01000002">
    <property type="protein sequence ID" value="PJM79151.1"/>
    <property type="molecule type" value="Genomic_DNA"/>
</dbReference>
<evidence type="ECO:0000256" key="2">
    <source>
        <dbReference type="ARBA" id="ARBA00022840"/>
    </source>
</evidence>
<dbReference type="AlphaFoldDB" id="A0A2M9HQR1"/>
<dbReference type="OrthoDB" id="9807790at2"/>
<comment type="caution">
    <text evidence="5">The sequence shown here is derived from an EMBL/GenBank/DDBJ whole genome shotgun (WGS) entry which is preliminary data.</text>
</comment>
<evidence type="ECO:0000256" key="1">
    <source>
        <dbReference type="ARBA" id="ARBA00022741"/>
    </source>
</evidence>
<dbReference type="InterPro" id="IPR002543">
    <property type="entry name" value="FtsK_dom"/>
</dbReference>
<evidence type="ECO:0000313" key="6">
    <source>
        <dbReference type="Proteomes" id="UP000228755"/>
    </source>
</evidence>
<dbReference type="Pfam" id="PF01580">
    <property type="entry name" value="FtsK_SpoIIIE"/>
    <property type="match status" value="1"/>
</dbReference>
<dbReference type="CDD" id="cd01127">
    <property type="entry name" value="TrwB_TraG_TraD_VirD4"/>
    <property type="match status" value="1"/>
</dbReference>
<evidence type="ECO:0000256" key="3">
    <source>
        <dbReference type="PROSITE-ProRule" id="PRU00289"/>
    </source>
</evidence>
<dbReference type="SUPFAM" id="SSF52540">
    <property type="entry name" value="P-loop containing nucleoside triphosphate hydrolases"/>
    <property type="match status" value="2"/>
</dbReference>
<dbReference type="PANTHER" id="PTHR22683">
    <property type="entry name" value="SPORULATION PROTEIN RELATED"/>
    <property type="match status" value="1"/>
</dbReference>
<feature type="binding site" evidence="3">
    <location>
        <begin position="143"/>
        <end position="150"/>
    </location>
    <ligand>
        <name>ATP</name>
        <dbReference type="ChEBI" id="CHEBI:30616"/>
    </ligand>
</feature>
<keyword evidence="1 3" id="KW-0547">Nucleotide-binding</keyword>
<dbReference type="GO" id="GO:0003677">
    <property type="term" value="F:DNA binding"/>
    <property type="evidence" value="ECO:0007669"/>
    <property type="project" value="InterPro"/>
</dbReference>
<reference evidence="5 6" key="1">
    <citation type="submission" date="2017-11" db="EMBL/GenBank/DDBJ databases">
        <title>Draft genome sequences of strains TRE 1, TRE D, TRE H and TRI 7, isolated from tamarins, belonging to four potential novel Bifidobacterium species.</title>
        <authorList>
            <person name="Mattarelli P."/>
            <person name="Modesto M."/>
            <person name="Bonetti A."/>
            <person name="Puglisi E."/>
            <person name="Morelli L."/>
        </authorList>
    </citation>
    <scope>NUCLEOTIDE SEQUENCE [LARGE SCALE GENOMIC DNA]</scope>
    <source>
        <strain evidence="6">TRED</strain>
    </source>
</reference>
<organism evidence="5 6">
    <name type="scientific">Bifidobacterium scaligerum</name>
    <dbReference type="NCBI Taxonomy" id="2052656"/>
    <lineage>
        <taxon>Bacteria</taxon>
        <taxon>Bacillati</taxon>
        <taxon>Actinomycetota</taxon>
        <taxon>Actinomycetes</taxon>
        <taxon>Bifidobacteriales</taxon>
        <taxon>Bifidobacteriaceae</taxon>
        <taxon>Bifidobacterium</taxon>
    </lineage>
</organism>
<dbReference type="Proteomes" id="UP000228755">
    <property type="component" value="Unassembled WGS sequence"/>
</dbReference>
<keyword evidence="5" id="KW-0131">Cell cycle</keyword>
<keyword evidence="6" id="KW-1185">Reference proteome</keyword>
<feature type="domain" description="FtsK" evidence="4">
    <location>
        <begin position="125"/>
        <end position="308"/>
    </location>
</feature>
<evidence type="ECO:0000313" key="5">
    <source>
        <dbReference type="EMBL" id="PJM79151.1"/>
    </source>
</evidence>
<protein>
    <submittedName>
        <fullName evidence="5">Cell division protein FtsK</fullName>
    </submittedName>
</protein>
<keyword evidence="5" id="KW-0132">Cell division</keyword>
<proteinExistence type="predicted"/>
<accession>A0A2M9HQR1</accession>
<dbReference type="GO" id="GO:0051301">
    <property type="term" value="P:cell division"/>
    <property type="evidence" value="ECO:0007669"/>
    <property type="project" value="UniProtKB-KW"/>
</dbReference>
<evidence type="ECO:0000259" key="4">
    <source>
        <dbReference type="PROSITE" id="PS50901"/>
    </source>
</evidence>
<name>A0A2M9HQR1_9BIFI</name>
<gene>
    <name evidence="5" type="ORF">CUU80_03560</name>
</gene>
<dbReference type="PANTHER" id="PTHR22683:SF1">
    <property type="entry name" value="TYPE VII SECRETION SYSTEM PROTEIN ESSC"/>
    <property type="match status" value="1"/>
</dbReference>
<dbReference type="InterPro" id="IPR027417">
    <property type="entry name" value="P-loop_NTPase"/>
</dbReference>
<keyword evidence="2 3" id="KW-0067">ATP-binding</keyword>
<dbReference type="InterPro" id="IPR003593">
    <property type="entry name" value="AAA+_ATPase"/>
</dbReference>
<dbReference type="RefSeq" id="WP_100496010.1">
    <property type="nucleotide sequence ID" value="NZ_PGLQ01000002.1"/>
</dbReference>
<sequence>MVFATVCPLAAQVLMIIIMAIHGQWLFAAMIVPGAIGYLASMLSSVSVGKHSSQSTLAPAHEHVPSAEAITGESSHEPQSMEAAPTCTVEALLDFDHLPWRTIIGYWTNQSHPVDLAVPIGMTAHGPFILDLAKQGPHALVAGTTGSGKSVLLQSWCLMLAAKNRPELVNFVFLDFKGGSAFQSLEQLPHTVGSVSDLDLAHAARALRALETELTRREQLVATAKASSIDDMPSPPARLIVVIDEFHALKDRLANYIDRLTRIASLGRSLGMHVIACTQNPIGQVNADMKANMSISICLRVRDRMQSIELLGDGRAARISPSAPGAAFCNDAEAVTALRCASICDIGRVQRHIGWASRFMDSPAQPLLFTAPLPRKVSDQTNATMTGIASDHIWFGLADNGITLDNAEISLHRGNVAVIGAIGRGKTTLLNVLARHAVSASGLVVYLYIAQRNGRIVQRLRAETSYDASPNVRMRDVPKPPHTVWIVDDADDLLDPFNTATEALTFRRALADSQISVVFAVSAPKLVRVPEHCTTRIIFPFADRTTDLMTGIPADLLHQFGATDMNIAGRGVFIDGGTACLVQCAAQNL</sequence>